<reference evidence="1 2" key="1">
    <citation type="submission" date="2021-06" db="EMBL/GenBank/DDBJ databases">
        <title>Caerostris extrusa draft genome.</title>
        <authorList>
            <person name="Kono N."/>
            <person name="Arakawa K."/>
        </authorList>
    </citation>
    <scope>NUCLEOTIDE SEQUENCE [LARGE SCALE GENOMIC DNA]</scope>
</reference>
<dbReference type="EMBL" id="BPLR01008004">
    <property type="protein sequence ID" value="GIY21336.1"/>
    <property type="molecule type" value="Genomic_DNA"/>
</dbReference>
<protein>
    <submittedName>
        <fullName evidence="1">Uncharacterized protein</fullName>
    </submittedName>
</protein>
<gene>
    <name evidence="1" type="ORF">CEXT_249011</name>
</gene>
<organism evidence="1 2">
    <name type="scientific">Caerostris extrusa</name>
    <name type="common">Bark spider</name>
    <name type="synonym">Caerostris bankana</name>
    <dbReference type="NCBI Taxonomy" id="172846"/>
    <lineage>
        <taxon>Eukaryota</taxon>
        <taxon>Metazoa</taxon>
        <taxon>Ecdysozoa</taxon>
        <taxon>Arthropoda</taxon>
        <taxon>Chelicerata</taxon>
        <taxon>Arachnida</taxon>
        <taxon>Araneae</taxon>
        <taxon>Araneomorphae</taxon>
        <taxon>Entelegynae</taxon>
        <taxon>Araneoidea</taxon>
        <taxon>Araneidae</taxon>
        <taxon>Caerostris</taxon>
    </lineage>
</organism>
<proteinExistence type="predicted"/>
<sequence>MGKRRMGVFHGYQIPKNGCIPWVSNSFVCGLEVFAARVQKDSLSKLLLESIAVNVFGQKMLVTAYLDKRRVDK</sequence>
<dbReference type="Proteomes" id="UP001054945">
    <property type="component" value="Unassembled WGS sequence"/>
</dbReference>
<evidence type="ECO:0000313" key="2">
    <source>
        <dbReference type="Proteomes" id="UP001054945"/>
    </source>
</evidence>
<evidence type="ECO:0000313" key="1">
    <source>
        <dbReference type="EMBL" id="GIY21336.1"/>
    </source>
</evidence>
<name>A0AAV4RKP7_CAEEX</name>
<dbReference type="AlphaFoldDB" id="A0AAV4RKP7"/>
<accession>A0AAV4RKP7</accession>
<keyword evidence="2" id="KW-1185">Reference proteome</keyword>
<comment type="caution">
    <text evidence="1">The sequence shown here is derived from an EMBL/GenBank/DDBJ whole genome shotgun (WGS) entry which is preliminary data.</text>
</comment>